<dbReference type="InterPro" id="IPR006076">
    <property type="entry name" value="FAD-dep_OxRdtase"/>
</dbReference>
<comment type="caution">
    <text evidence="6">The sequence shown here is derived from an EMBL/GenBank/DDBJ whole genome shotgun (WGS) entry which is preliminary data.</text>
</comment>
<protein>
    <submittedName>
        <fullName evidence="6">FAD-binding oxidoreductase</fullName>
    </submittedName>
</protein>
<dbReference type="Gene3D" id="3.30.9.10">
    <property type="entry name" value="D-Amino Acid Oxidase, subunit A, domain 2"/>
    <property type="match status" value="1"/>
</dbReference>
<keyword evidence="4" id="KW-0560">Oxidoreductase</keyword>
<evidence type="ECO:0000313" key="7">
    <source>
        <dbReference type="Proteomes" id="UP001501842"/>
    </source>
</evidence>
<evidence type="ECO:0000256" key="3">
    <source>
        <dbReference type="ARBA" id="ARBA00022827"/>
    </source>
</evidence>
<reference evidence="6 7" key="1">
    <citation type="journal article" date="2019" name="Int. J. Syst. Evol. Microbiol.">
        <title>The Global Catalogue of Microorganisms (GCM) 10K type strain sequencing project: providing services to taxonomists for standard genome sequencing and annotation.</title>
        <authorList>
            <consortium name="The Broad Institute Genomics Platform"/>
            <consortium name="The Broad Institute Genome Sequencing Center for Infectious Disease"/>
            <person name="Wu L."/>
            <person name="Ma J."/>
        </authorList>
    </citation>
    <scope>NUCLEOTIDE SEQUENCE [LARGE SCALE GENOMIC DNA]</scope>
    <source>
        <strain evidence="6 7">JCM 8201</strain>
    </source>
</reference>
<dbReference type="Pfam" id="PF01266">
    <property type="entry name" value="DAO"/>
    <property type="match status" value="1"/>
</dbReference>
<proteinExistence type="predicted"/>
<accession>A0ABN3U9L9</accession>
<sequence length="422" mass="45826">MQERYDFIVVGAGPIGSSTARHLAEGGHSTLVVGPDEPAGFEDHQGVWAGYYDEGRLAHVLEVPLMTSMLAMRSIRRFAKLRERTGVEFTVPTHSVSVMPRQTLTTSASDWFDRDLLARNARDLGVEVFELDEDGLRDAYPSLDFEPGHVALVQRDAFILNPRRLVEAELAAAVAAGAVLVRDEVVRTENTDDGVLVTAASGASWRAGRVVLATGAASNATGLLPRPLLMPSFGATVVLVEVDGPDAVDMPAMMYLKYREGRSLFGGIVMSPRPYPDGKWYVKVAGGSLLANPLDTAEEISAWVRTGGRREDIDEALAVLHDLMPGREFGPARTRPCMVSATPTERPYIDWVDGGDGSDEPDKTTIIAVEGERGAMAADEIGRLTAELAVHGRWKDTIPHEVFQAHWAEPGWTTAGWLASQR</sequence>
<feature type="domain" description="FAD dependent oxidoreductase" evidence="5">
    <location>
        <begin position="6"/>
        <end position="388"/>
    </location>
</feature>
<dbReference type="PANTHER" id="PTHR10961">
    <property type="entry name" value="PEROXISOMAL SARCOSINE OXIDASE"/>
    <property type="match status" value="1"/>
</dbReference>
<dbReference type="RefSeq" id="WP_344451344.1">
    <property type="nucleotide sequence ID" value="NZ_BAAATZ010000012.1"/>
</dbReference>
<gene>
    <name evidence="6" type="ORF">GCM10010439_33610</name>
</gene>
<evidence type="ECO:0000259" key="5">
    <source>
        <dbReference type="Pfam" id="PF01266"/>
    </source>
</evidence>
<keyword evidence="7" id="KW-1185">Reference proteome</keyword>
<evidence type="ECO:0000313" key="6">
    <source>
        <dbReference type="EMBL" id="GAA2727496.1"/>
    </source>
</evidence>
<keyword evidence="2" id="KW-0285">Flavoprotein</keyword>
<dbReference type="Proteomes" id="UP001501842">
    <property type="component" value="Unassembled WGS sequence"/>
</dbReference>
<dbReference type="SUPFAM" id="SSF51905">
    <property type="entry name" value="FAD/NAD(P)-binding domain"/>
    <property type="match status" value="1"/>
</dbReference>
<dbReference type="PANTHER" id="PTHR10961:SF10">
    <property type="entry name" value="FAD DEPENDENT OXIDOREDUCTASE DOMAIN-CONTAINING PROTEIN"/>
    <property type="match status" value="1"/>
</dbReference>
<name>A0ABN3U9L9_9ACTN</name>
<dbReference type="InterPro" id="IPR045170">
    <property type="entry name" value="MTOX"/>
</dbReference>
<evidence type="ECO:0000256" key="2">
    <source>
        <dbReference type="ARBA" id="ARBA00022630"/>
    </source>
</evidence>
<dbReference type="Gene3D" id="3.50.50.60">
    <property type="entry name" value="FAD/NAD(P)-binding domain"/>
    <property type="match status" value="1"/>
</dbReference>
<evidence type="ECO:0000256" key="1">
    <source>
        <dbReference type="ARBA" id="ARBA00001974"/>
    </source>
</evidence>
<organism evidence="6 7">
    <name type="scientific">Actinocorallia aurantiaca</name>
    <dbReference type="NCBI Taxonomy" id="46204"/>
    <lineage>
        <taxon>Bacteria</taxon>
        <taxon>Bacillati</taxon>
        <taxon>Actinomycetota</taxon>
        <taxon>Actinomycetes</taxon>
        <taxon>Streptosporangiales</taxon>
        <taxon>Thermomonosporaceae</taxon>
        <taxon>Actinocorallia</taxon>
    </lineage>
</organism>
<evidence type="ECO:0000256" key="4">
    <source>
        <dbReference type="ARBA" id="ARBA00023002"/>
    </source>
</evidence>
<dbReference type="EMBL" id="BAAATZ010000012">
    <property type="protein sequence ID" value="GAA2727496.1"/>
    <property type="molecule type" value="Genomic_DNA"/>
</dbReference>
<comment type="cofactor">
    <cofactor evidence="1">
        <name>FAD</name>
        <dbReference type="ChEBI" id="CHEBI:57692"/>
    </cofactor>
</comment>
<dbReference type="InterPro" id="IPR036188">
    <property type="entry name" value="FAD/NAD-bd_sf"/>
</dbReference>
<keyword evidence="3" id="KW-0274">FAD</keyword>